<dbReference type="Pfam" id="PF24270">
    <property type="entry name" value="HTH_Cmi2_C"/>
    <property type="match status" value="1"/>
</dbReference>
<dbReference type="EMBL" id="BMOC01000016">
    <property type="protein sequence ID" value="GGJ12910.1"/>
    <property type="molecule type" value="Genomic_DNA"/>
</dbReference>
<evidence type="ECO:0000256" key="3">
    <source>
        <dbReference type="ARBA" id="ARBA00023163"/>
    </source>
</evidence>
<feature type="compositionally biased region" description="Basic and acidic residues" evidence="4">
    <location>
        <begin position="134"/>
        <end position="170"/>
    </location>
</feature>
<dbReference type="PANTHER" id="PTHR33154:SF33">
    <property type="entry name" value="TRANSCRIPTIONAL REPRESSOR SDPR"/>
    <property type="match status" value="1"/>
</dbReference>
<reference evidence="6" key="2">
    <citation type="submission" date="2020-09" db="EMBL/GenBank/DDBJ databases">
        <authorList>
            <person name="Sun Q."/>
            <person name="Ohkuma M."/>
        </authorList>
    </citation>
    <scope>NUCLEOTIDE SEQUENCE</scope>
    <source>
        <strain evidence="6">JCM 14359</strain>
    </source>
</reference>
<sequence length="292" mass="32153">MDSAVLLDLLGNENRRRILRLLSNKPCYVTEISEYLGVSPKAVIDHLRQLEDAGLIESRTDEKRRKYFHIARNLRLEVSVSPYRFGAKSAYPASRSLDMRGRCQHISLELPGGTTGAGADARAEFDDSTPVPGDNDRAATDSDRAATDNDRAATDNDRAATDGEPGRSTRPDGPTDGVGPERDDTDDMGRVGVAELARRYAYLEDVESELSLAQRWVHGRVTDVLDSLSNRLGSEADSRFHAEVLAAIARGNRRAGAIAGDLHADSERVETALDRLAERGLIDRDGRRWTIR</sequence>
<keyword evidence="3" id="KW-0804">Transcription</keyword>
<dbReference type="AlphaFoldDB" id="A0A830EQ54"/>
<evidence type="ECO:0000313" key="7">
    <source>
        <dbReference type="Proteomes" id="UP000653099"/>
    </source>
</evidence>
<dbReference type="InterPro" id="IPR011991">
    <property type="entry name" value="ArsR-like_HTH"/>
</dbReference>
<dbReference type="Pfam" id="PF01022">
    <property type="entry name" value="HTH_5"/>
    <property type="match status" value="1"/>
</dbReference>
<evidence type="ECO:0000259" key="5">
    <source>
        <dbReference type="PROSITE" id="PS50987"/>
    </source>
</evidence>
<feature type="region of interest" description="Disordered" evidence="4">
    <location>
        <begin position="108"/>
        <end position="188"/>
    </location>
</feature>
<dbReference type="GO" id="GO:0003677">
    <property type="term" value="F:DNA binding"/>
    <property type="evidence" value="ECO:0007669"/>
    <property type="project" value="UniProtKB-KW"/>
</dbReference>
<proteinExistence type="predicted"/>
<keyword evidence="1" id="KW-0805">Transcription regulation</keyword>
<dbReference type="InterPro" id="IPR036388">
    <property type="entry name" value="WH-like_DNA-bd_sf"/>
</dbReference>
<dbReference type="PROSITE" id="PS50987">
    <property type="entry name" value="HTH_ARSR_2"/>
    <property type="match status" value="1"/>
</dbReference>
<dbReference type="SMART" id="SM00419">
    <property type="entry name" value="HTH_CRP"/>
    <property type="match status" value="1"/>
</dbReference>
<dbReference type="InterPro" id="IPR056346">
    <property type="entry name" value="HTH_Cmi2_C"/>
</dbReference>
<comment type="caution">
    <text evidence="6">The sequence shown here is derived from an EMBL/GenBank/DDBJ whole genome shotgun (WGS) entry which is preliminary data.</text>
</comment>
<dbReference type="Proteomes" id="UP000653099">
    <property type="component" value="Unassembled WGS sequence"/>
</dbReference>
<organism evidence="6 7">
    <name type="scientific">Halobellus salinus</name>
    <dbReference type="NCBI Taxonomy" id="931585"/>
    <lineage>
        <taxon>Archaea</taxon>
        <taxon>Methanobacteriati</taxon>
        <taxon>Methanobacteriota</taxon>
        <taxon>Stenosarchaea group</taxon>
        <taxon>Halobacteria</taxon>
        <taxon>Halobacteriales</taxon>
        <taxon>Haloferacaceae</taxon>
        <taxon>Halobellus</taxon>
    </lineage>
</organism>
<protein>
    <recommendedName>
        <fullName evidence="5">HTH arsR-type domain-containing protein</fullName>
    </recommendedName>
</protein>
<keyword evidence="2" id="KW-0238">DNA-binding</keyword>
<dbReference type="Gene3D" id="1.10.10.10">
    <property type="entry name" value="Winged helix-like DNA-binding domain superfamily/Winged helix DNA-binding domain"/>
    <property type="match status" value="1"/>
</dbReference>
<dbReference type="GO" id="GO:0003700">
    <property type="term" value="F:DNA-binding transcription factor activity"/>
    <property type="evidence" value="ECO:0007669"/>
    <property type="project" value="InterPro"/>
</dbReference>
<dbReference type="FunFam" id="1.10.10.10:FF:000591">
    <property type="entry name" value="Archaeal heat shock regulator, ArsR family"/>
    <property type="match status" value="1"/>
</dbReference>
<evidence type="ECO:0000256" key="2">
    <source>
        <dbReference type="ARBA" id="ARBA00023125"/>
    </source>
</evidence>
<evidence type="ECO:0000256" key="1">
    <source>
        <dbReference type="ARBA" id="ARBA00023015"/>
    </source>
</evidence>
<dbReference type="SMART" id="SM00418">
    <property type="entry name" value="HTH_ARSR"/>
    <property type="match status" value="1"/>
</dbReference>
<evidence type="ECO:0000256" key="4">
    <source>
        <dbReference type="SAM" id="MobiDB-lite"/>
    </source>
</evidence>
<dbReference type="InterPro" id="IPR036390">
    <property type="entry name" value="WH_DNA-bd_sf"/>
</dbReference>
<reference evidence="6" key="1">
    <citation type="journal article" date="2014" name="Int. J. Syst. Evol. Microbiol.">
        <title>Complete genome sequence of Corynebacterium casei LMG S-19264T (=DSM 44701T), isolated from a smear-ripened cheese.</title>
        <authorList>
            <consortium name="US DOE Joint Genome Institute (JGI-PGF)"/>
            <person name="Walter F."/>
            <person name="Albersmeier A."/>
            <person name="Kalinowski J."/>
            <person name="Ruckert C."/>
        </authorList>
    </citation>
    <scope>NUCLEOTIDE SEQUENCE</scope>
    <source>
        <strain evidence="6">JCM 14359</strain>
    </source>
</reference>
<dbReference type="CDD" id="cd00090">
    <property type="entry name" value="HTH_ARSR"/>
    <property type="match status" value="1"/>
</dbReference>
<dbReference type="OrthoDB" id="9623at2157"/>
<name>A0A830EQ54_9EURY</name>
<keyword evidence="7" id="KW-1185">Reference proteome</keyword>
<dbReference type="InterPro" id="IPR001845">
    <property type="entry name" value="HTH_ArsR_DNA-bd_dom"/>
</dbReference>
<dbReference type="InterPro" id="IPR051081">
    <property type="entry name" value="HTH_MetalResp_TranReg"/>
</dbReference>
<accession>A0A830EQ54</accession>
<gene>
    <name evidence="6" type="ORF">GCM10008995_23450</name>
</gene>
<evidence type="ECO:0000313" key="6">
    <source>
        <dbReference type="EMBL" id="GGJ12910.1"/>
    </source>
</evidence>
<dbReference type="PANTHER" id="PTHR33154">
    <property type="entry name" value="TRANSCRIPTIONAL REGULATOR, ARSR FAMILY"/>
    <property type="match status" value="1"/>
</dbReference>
<dbReference type="SUPFAM" id="SSF46785">
    <property type="entry name" value="Winged helix' DNA-binding domain"/>
    <property type="match status" value="2"/>
</dbReference>
<feature type="domain" description="HTH arsR-type" evidence="5">
    <location>
        <begin position="1"/>
        <end position="89"/>
    </location>
</feature>
<dbReference type="InterPro" id="IPR012318">
    <property type="entry name" value="HTH_CRP"/>
</dbReference>